<organism evidence="1 2">
    <name type="scientific">Streptomyces coffeae</name>
    <dbReference type="NCBI Taxonomy" id="621382"/>
    <lineage>
        <taxon>Bacteria</taxon>
        <taxon>Bacillati</taxon>
        <taxon>Actinomycetota</taxon>
        <taxon>Actinomycetes</taxon>
        <taxon>Kitasatosporales</taxon>
        <taxon>Streptomycetaceae</taxon>
        <taxon>Streptomyces</taxon>
    </lineage>
</organism>
<protein>
    <submittedName>
        <fullName evidence="1">Uncharacterized protein</fullName>
    </submittedName>
</protein>
<reference evidence="1 2" key="1">
    <citation type="submission" date="2021-01" db="EMBL/GenBank/DDBJ databases">
        <title>WGS of actinomycetes isolated from Thailand.</title>
        <authorList>
            <person name="Thawai C."/>
        </authorList>
    </citation>
    <scope>NUCLEOTIDE SEQUENCE [LARGE SCALE GENOMIC DNA]</scope>
    <source>
        <strain evidence="1 2">CA1R205</strain>
    </source>
</reference>
<gene>
    <name evidence="1" type="ORF">JK363_32975</name>
</gene>
<dbReference type="Proteomes" id="UP000634229">
    <property type="component" value="Unassembled WGS sequence"/>
</dbReference>
<proteinExistence type="predicted"/>
<evidence type="ECO:0000313" key="2">
    <source>
        <dbReference type="Proteomes" id="UP000634229"/>
    </source>
</evidence>
<keyword evidence="2" id="KW-1185">Reference proteome</keyword>
<dbReference type="EMBL" id="JAERRF010000028">
    <property type="protein sequence ID" value="MBL1101395.1"/>
    <property type="molecule type" value="Genomic_DNA"/>
</dbReference>
<dbReference type="RefSeq" id="WP_201880966.1">
    <property type="nucleotide sequence ID" value="NZ_JAERRF010000028.1"/>
</dbReference>
<comment type="caution">
    <text evidence="1">The sequence shown here is derived from an EMBL/GenBank/DDBJ whole genome shotgun (WGS) entry which is preliminary data.</text>
</comment>
<accession>A0ABS1NNH4</accession>
<evidence type="ECO:0000313" key="1">
    <source>
        <dbReference type="EMBL" id="MBL1101395.1"/>
    </source>
</evidence>
<name>A0ABS1NNH4_9ACTN</name>
<sequence>MDWDTITLLVLAAFGLAGLVLTLAAEILSKIPAVIEAWRRVRTAWREGDDGS</sequence>